<reference evidence="2 3" key="1">
    <citation type="submission" date="2016-12" db="EMBL/GenBank/DDBJ databases">
        <authorList>
            <person name="Song W.-J."/>
            <person name="Kurnit D.M."/>
        </authorList>
    </citation>
    <scope>NUCLEOTIDE SEQUENCE [LARGE SCALE GENOMIC DNA]</scope>
    <source>
        <strain evidence="2 3">175</strain>
    </source>
</reference>
<dbReference type="InterPro" id="IPR052517">
    <property type="entry name" value="GlcG_carb_metab_protein"/>
</dbReference>
<gene>
    <name evidence="2" type="ORF">SAMN02949497_1309</name>
</gene>
<feature type="chain" id="PRO_5013209782" evidence="1">
    <location>
        <begin position="24"/>
        <end position="275"/>
    </location>
</feature>
<name>A0A1Y6CUM1_9GAMM</name>
<dbReference type="Pfam" id="PF03928">
    <property type="entry name" value="HbpS-like"/>
    <property type="match status" value="1"/>
</dbReference>
<accession>A0A1Y6CUM1</accession>
<keyword evidence="1" id="KW-0732">Signal</keyword>
<proteinExistence type="predicted"/>
<evidence type="ECO:0000256" key="1">
    <source>
        <dbReference type="SAM" id="SignalP"/>
    </source>
</evidence>
<keyword evidence="3" id="KW-1185">Reference proteome</keyword>
<dbReference type="SUPFAM" id="SSF143744">
    <property type="entry name" value="GlcG-like"/>
    <property type="match status" value="1"/>
</dbReference>
<dbReference type="RefSeq" id="WP_085211022.1">
    <property type="nucleotide sequence ID" value="NZ_FXAM01000001.1"/>
</dbReference>
<dbReference type="PANTHER" id="PTHR34309">
    <property type="entry name" value="SLR1406 PROTEIN"/>
    <property type="match status" value="1"/>
</dbReference>
<sequence length="275" mass="28295">MHKKILDGVIAALLAVSASGVWAKCNDVSDTDLENAIAAAAKAKTGGYGLKMWITWVDETGMVCRVETNGREGPFAGNREWLGSRVISAQKAFTANAFSLDGYAISTANLYTPVQPGGSLYGLQASNPVDASQAYLGSPKLYGTENDPLVGKRIGGINVFGGGLALYKDGKKIGAIGVSGDTSCRDHAFAWQVRGALNAHPGAGTVGITTFNYGADGTVYSAAQGNLLPNAAVGDELVMGSGTGGPSTYWSAWAHPMCPNSLPFANAGNGTLMAP</sequence>
<feature type="signal peptide" evidence="1">
    <location>
        <begin position="1"/>
        <end position="23"/>
    </location>
</feature>
<dbReference type="EMBL" id="FXAM01000001">
    <property type="protein sequence ID" value="SMF94007.1"/>
    <property type="molecule type" value="Genomic_DNA"/>
</dbReference>
<dbReference type="Proteomes" id="UP000192923">
    <property type="component" value="Unassembled WGS sequence"/>
</dbReference>
<protein>
    <submittedName>
        <fullName evidence="2">Uncharacterized conserved protein GlcG, DUF336 family</fullName>
    </submittedName>
</protein>
<organism evidence="2 3">
    <name type="scientific">Methylomagnum ishizawai</name>
    <dbReference type="NCBI Taxonomy" id="1760988"/>
    <lineage>
        <taxon>Bacteria</taxon>
        <taxon>Pseudomonadati</taxon>
        <taxon>Pseudomonadota</taxon>
        <taxon>Gammaproteobacteria</taxon>
        <taxon>Methylococcales</taxon>
        <taxon>Methylococcaceae</taxon>
        <taxon>Methylomagnum</taxon>
    </lineage>
</organism>
<dbReference type="AlphaFoldDB" id="A0A1Y6CUM1"/>
<dbReference type="Gene3D" id="3.30.450.150">
    <property type="entry name" value="Haem-degrading domain"/>
    <property type="match status" value="1"/>
</dbReference>
<evidence type="ECO:0000313" key="3">
    <source>
        <dbReference type="Proteomes" id="UP000192923"/>
    </source>
</evidence>
<dbReference type="OrthoDB" id="263920at2"/>
<evidence type="ECO:0000313" key="2">
    <source>
        <dbReference type="EMBL" id="SMF94007.1"/>
    </source>
</evidence>
<dbReference type="InterPro" id="IPR038084">
    <property type="entry name" value="PduO/GlcC-like_sf"/>
</dbReference>
<dbReference type="InterPro" id="IPR005624">
    <property type="entry name" value="PduO/GlcC-like"/>
</dbReference>
<dbReference type="PANTHER" id="PTHR34309:SF1">
    <property type="entry name" value="PROTEIN GLCG"/>
    <property type="match status" value="1"/>
</dbReference>
<dbReference type="STRING" id="1760988.SAMN02949497_1309"/>